<dbReference type="PANTHER" id="PTHR12112:SF39">
    <property type="entry name" value="EG:152A3.5 PROTEIN (FBGN0003116_PN PROTEIN)"/>
    <property type="match status" value="1"/>
</dbReference>
<dbReference type="PANTHER" id="PTHR12112">
    <property type="entry name" value="BNIP - RELATED"/>
    <property type="match status" value="1"/>
</dbReference>
<name>A0A0J8AZL7_BETVV</name>
<dbReference type="OrthoDB" id="374045at2759"/>
<sequence length="263" mass="29461">LTRSGDVVGRVGFYQHQDLLHQTYDGFQAGLNPTQCILVLGNESFDLDSCVSTLLLARSLCRSQTKIPLPIMNCHRADFRLRPDIVLILRRIAIDSSFLLCIDDLSPEFLSNIGSIALVDHNRLSIKQEWLSPYVQMIFDHHRDEGGFLHANPRHVQTCASAATVVAIHAFDANQFQDADLAFLILSTIVADSNNFCPILKRITDSDRHVLQRISASTKHIDRDQLHEAIRSARSDVGSLTTLELLRRDLKIVEKGGIRIAIS</sequence>
<feature type="domain" description="DDH" evidence="1">
    <location>
        <begin position="37"/>
        <end position="169"/>
    </location>
</feature>
<evidence type="ECO:0000259" key="1">
    <source>
        <dbReference type="Pfam" id="PF01368"/>
    </source>
</evidence>
<dbReference type="GO" id="GO:0004309">
    <property type="term" value="F:exopolyphosphatase activity"/>
    <property type="evidence" value="ECO:0007669"/>
    <property type="project" value="TreeGrafter"/>
</dbReference>
<dbReference type="GO" id="GO:0005737">
    <property type="term" value="C:cytoplasm"/>
    <property type="evidence" value="ECO:0007669"/>
    <property type="project" value="TreeGrafter"/>
</dbReference>
<dbReference type="EMBL" id="KQ095628">
    <property type="protein sequence ID" value="KMS94166.1"/>
    <property type="molecule type" value="Genomic_DNA"/>
</dbReference>
<reference evidence="2 3" key="1">
    <citation type="journal article" date="2014" name="Nature">
        <title>The genome of the recently domesticated crop plant sugar beet (Beta vulgaris).</title>
        <authorList>
            <person name="Dohm J.C."/>
            <person name="Minoche A.E."/>
            <person name="Holtgrawe D."/>
            <person name="Capella-Gutierrez S."/>
            <person name="Zakrzewski F."/>
            <person name="Tafer H."/>
            <person name="Rupp O."/>
            <person name="Sorensen T.R."/>
            <person name="Stracke R."/>
            <person name="Reinhardt R."/>
            <person name="Goesmann A."/>
            <person name="Kraft T."/>
            <person name="Schulz B."/>
            <person name="Stadler P.F."/>
            <person name="Schmidt T."/>
            <person name="Gabaldon T."/>
            <person name="Lehrach H."/>
            <person name="Weisshaar B."/>
            <person name="Himmelbauer H."/>
        </authorList>
    </citation>
    <scope>NUCLEOTIDE SEQUENCE [LARGE SCALE GENOMIC DNA]</scope>
    <source>
        <tissue evidence="2">Taproot</tissue>
    </source>
</reference>
<protein>
    <recommendedName>
        <fullName evidence="1">DDH domain-containing protein</fullName>
    </recommendedName>
</protein>
<dbReference type="SUPFAM" id="SSF64182">
    <property type="entry name" value="DHH phosphoesterases"/>
    <property type="match status" value="1"/>
</dbReference>
<dbReference type="InterPro" id="IPR001667">
    <property type="entry name" value="DDH_dom"/>
</dbReference>
<dbReference type="InterPro" id="IPR038763">
    <property type="entry name" value="DHH_sf"/>
</dbReference>
<proteinExistence type="predicted"/>
<evidence type="ECO:0000313" key="3">
    <source>
        <dbReference type="Proteomes" id="UP000035740"/>
    </source>
</evidence>
<keyword evidence="3" id="KW-1185">Reference proteome</keyword>
<dbReference type="Gramene" id="KMS94166">
    <property type="protein sequence ID" value="KMS94166"/>
    <property type="gene ID" value="BVRB_024140"/>
</dbReference>
<feature type="non-terminal residue" evidence="2">
    <location>
        <position position="263"/>
    </location>
</feature>
<dbReference type="AlphaFoldDB" id="A0A0J8AZL7"/>
<gene>
    <name evidence="2" type="ORF">BVRB_024140</name>
</gene>
<feature type="non-terminal residue" evidence="2">
    <location>
        <position position="1"/>
    </location>
</feature>
<organism evidence="2 3">
    <name type="scientific">Beta vulgaris subsp. vulgaris</name>
    <name type="common">Beet</name>
    <dbReference type="NCBI Taxonomy" id="3555"/>
    <lineage>
        <taxon>Eukaryota</taxon>
        <taxon>Viridiplantae</taxon>
        <taxon>Streptophyta</taxon>
        <taxon>Embryophyta</taxon>
        <taxon>Tracheophyta</taxon>
        <taxon>Spermatophyta</taxon>
        <taxon>Magnoliopsida</taxon>
        <taxon>eudicotyledons</taxon>
        <taxon>Gunneridae</taxon>
        <taxon>Pentapetalae</taxon>
        <taxon>Caryophyllales</taxon>
        <taxon>Chenopodiaceae</taxon>
        <taxon>Betoideae</taxon>
        <taxon>Beta</taxon>
    </lineage>
</organism>
<dbReference type="Pfam" id="PF01368">
    <property type="entry name" value="DHH"/>
    <property type="match status" value="1"/>
</dbReference>
<accession>A0A0J8AZL7</accession>
<dbReference type="Gene3D" id="3.90.1640.10">
    <property type="entry name" value="inorganic pyrophosphatase (n-terminal core)"/>
    <property type="match status" value="1"/>
</dbReference>
<dbReference type="Proteomes" id="UP000035740">
    <property type="component" value="Unassembled WGS sequence"/>
</dbReference>
<evidence type="ECO:0000313" key="2">
    <source>
        <dbReference type="EMBL" id="KMS94166.1"/>
    </source>
</evidence>